<feature type="region of interest" description="Disordered" evidence="1">
    <location>
        <begin position="1"/>
        <end position="20"/>
    </location>
</feature>
<name>A0A2Z7A840_9LAMI</name>
<dbReference type="EMBL" id="KV020124">
    <property type="protein sequence ID" value="KZV15110.1"/>
    <property type="molecule type" value="Genomic_DNA"/>
</dbReference>
<proteinExistence type="predicted"/>
<protein>
    <submittedName>
        <fullName evidence="2">Uncharacterized protein</fullName>
    </submittedName>
</protein>
<evidence type="ECO:0000313" key="2">
    <source>
        <dbReference type="EMBL" id="KZV15110.1"/>
    </source>
</evidence>
<gene>
    <name evidence="2" type="ORF">F511_37013</name>
</gene>
<reference evidence="2 3" key="1">
    <citation type="journal article" date="2015" name="Proc. Natl. Acad. Sci. U.S.A.">
        <title>The resurrection genome of Boea hygrometrica: A blueprint for survival of dehydration.</title>
        <authorList>
            <person name="Xiao L."/>
            <person name="Yang G."/>
            <person name="Zhang L."/>
            <person name="Yang X."/>
            <person name="Zhao S."/>
            <person name="Ji Z."/>
            <person name="Zhou Q."/>
            <person name="Hu M."/>
            <person name="Wang Y."/>
            <person name="Chen M."/>
            <person name="Xu Y."/>
            <person name="Jin H."/>
            <person name="Xiao X."/>
            <person name="Hu G."/>
            <person name="Bao F."/>
            <person name="Hu Y."/>
            <person name="Wan P."/>
            <person name="Li L."/>
            <person name="Deng X."/>
            <person name="Kuang T."/>
            <person name="Xiang C."/>
            <person name="Zhu J.K."/>
            <person name="Oliver M.J."/>
            <person name="He Y."/>
        </authorList>
    </citation>
    <scope>NUCLEOTIDE SEQUENCE [LARGE SCALE GENOMIC DNA]</scope>
    <source>
        <strain evidence="3">cv. XS01</strain>
    </source>
</reference>
<dbReference type="Proteomes" id="UP000250235">
    <property type="component" value="Unassembled WGS sequence"/>
</dbReference>
<keyword evidence="3" id="KW-1185">Reference proteome</keyword>
<evidence type="ECO:0000256" key="1">
    <source>
        <dbReference type="SAM" id="MobiDB-lite"/>
    </source>
</evidence>
<accession>A0A2Z7A840</accession>
<dbReference type="AlphaFoldDB" id="A0A2Z7A840"/>
<sequence length="223" mass="25261">MKPGHTHCSAQVPDNSLWPASRGTTREVLSKTKLNFIENRETQLLFDFLSPTSSRLQTGAEKSSLKRGFQPRYPHSKLIGQSSAILGRGNNDEADHGYNDFRSAQISTLYSAQFTAPHSQPIQLSHPTARVTTDHASYRPLSRISSSASHQIALIDTDQLSSDLKPRQLSQKEDHRYNSQKKYSPCAHDVLEKKIWRRIARPAENSRVYMIETMEMYKSEFGA</sequence>
<evidence type="ECO:0000313" key="3">
    <source>
        <dbReference type="Proteomes" id="UP000250235"/>
    </source>
</evidence>
<organism evidence="2 3">
    <name type="scientific">Dorcoceras hygrometricum</name>
    <dbReference type="NCBI Taxonomy" id="472368"/>
    <lineage>
        <taxon>Eukaryota</taxon>
        <taxon>Viridiplantae</taxon>
        <taxon>Streptophyta</taxon>
        <taxon>Embryophyta</taxon>
        <taxon>Tracheophyta</taxon>
        <taxon>Spermatophyta</taxon>
        <taxon>Magnoliopsida</taxon>
        <taxon>eudicotyledons</taxon>
        <taxon>Gunneridae</taxon>
        <taxon>Pentapetalae</taxon>
        <taxon>asterids</taxon>
        <taxon>lamiids</taxon>
        <taxon>Lamiales</taxon>
        <taxon>Gesneriaceae</taxon>
        <taxon>Didymocarpoideae</taxon>
        <taxon>Trichosporeae</taxon>
        <taxon>Loxocarpinae</taxon>
        <taxon>Dorcoceras</taxon>
    </lineage>
</organism>